<organism evidence="1 2">
    <name type="scientific">Candidatus Propionivibrio dominans</name>
    <dbReference type="NCBI Taxonomy" id="2954373"/>
    <lineage>
        <taxon>Bacteria</taxon>
        <taxon>Pseudomonadati</taxon>
        <taxon>Pseudomonadota</taxon>
        <taxon>Betaproteobacteria</taxon>
        <taxon>Rhodocyclales</taxon>
        <taxon>Rhodocyclaceae</taxon>
        <taxon>Propionivibrio</taxon>
    </lineage>
</organism>
<reference evidence="1" key="1">
    <citation type="submission" date="2020-10" db="EMBL/GenBank/DDBJ databases">
        <title>Connecting structure to function with the recovery of over 1000 high-quality activated sludge metagenome-assembled genomes encoding full-length rRNA genes using long-read sequencing.</title>
        <authorList>
            <person name="Singleton C.M."/>
            <person name="Petriglieri F."/>
            <person name="Kristensen J.M."/>
            <person name="Kirkegaard R.H."/>
            <person name="Michaelsen T.Y."/>
            <person name="Andersen M.H."/>
            <person name="Karst S.M."/>
            <person name="Dueholm M.S."/>
            <person name="Nielsen P.H."/>
            <person name="Albertsen M."/>
        </authorList>
    </citation>
    <scope>NUCLEOTIDE SEQUENCE</scope>
    <source>
        <strain evidence="1">EsbW_18-Q3-R4-48_MAXAC.044</strain>
    </source>
</reference>
<dbReference type="EMBL" id="JADJNC010000023">
    <property type="protein sequence ID" value="MBK7424108.1"/>
    <property type="molecule type" value="Genomic_DNA"/>
</dbReference>
<proteinExistence type="predicted"/>
<accession>A0A9D7FDW8</accession>
<dbReference type="AlphaFoldDB" id="A0A9D7FDW8"/>
<dbReference type="Proteomes" id="UP000886602">
    <property type="component" value="Unassembled WGS sequence"/>
</dbReference>
<sequence>MSGLFLRGGIAILSAVVAGCFYVPGAQDHEQAGAVAKFITERYGRFDKRSDVERTHSGKIYYVAPGRYPLVQFYEITDPQDIRSIEESAKEALAATGVEKVKLVFFEKQNLSCAPGGGCSRRSEHVVKEVLVTR</sequence>
<dbReference type="PROSITE" id="PS51257">
    <property type="entry name" value="PROKAR_LIPOPROTEIN"/>
    <property type="match status" value="1"/>
</dbReference>
<comment type="caution">
    <text evidence="1">The sequence shown here is derived from an EMBL/GenBank/DDBJ whole genome shotgun (WGS) entry which is preliminary data.</text>
</comment>
<protein>
    <submittedName>
        <fullName evidence="1">Uncharacterized protein</fullName>
    </submittedName>
</protein>
<gene>
    <name evidence="1" type="ORF">IPJ48_14060</name>
</gene>
<evidence type="ECO:0000313" key="2">
    <source>
        <dbReference type="Proteomes" id="UP000886602"/>
    </source>
</evidence>
<evidence type="ECO:0000313" key="1">
    <source>
        <dbReference type="EMBL" id="MBK7424108.1"/>
    </source>
</evidence>
<name>A0A9D7FDW8_9RHOO</name>